<gene>
    <name evidence="7" type="ORF">NEMVEDRAFT_v1g89769</name>
</gene>
<evidence type="ECO:0000256" key="2">
    <source>
        <dbReference type="ARBA" id="ARBA00022737"/>
    </source>
</evidence>
<dbReference type="OMA" id="MIPDNCE"/>
<dbReference type="Gene3D" id="3.30.160.60">
    <property type="entry name" value="Classic Zinc Finger"/>
    <property type="match status" value="1"/>
</dbReference>
<dbReference type="AlphaFoldDB" id="A7RQF9"/>
<dbReference type="GO" id="GO:0008270">
    <property type="term" value="F:zinc ion binding"/>
    <property type="evidence" value="ECO:0007669"/>
    <property type="project" value="UniProtKB-KW"/>
</dbReference>
<dbReference type="eggNOG" id="KOG3940">
    <property type="taxonomic scope" value="Eukaryota"/>
</dbReference>
<accession>A7RQF9</accession>
<dbReference type="EMBL" id="DS469528">
    <property type="protein sequence ID" value="EDO46282.1"/>
    <property type="molecule type" value="Genomic_DNA"/>
</dbReference>
<sequence length="153" mass="17274">LEPCGNCGRTFNTDTLARHQKICTKLKKRKQFDSSKKRTEGIVDISLLKSKPSNIALELKPKRSNWKQKHEEFLATVRSARQVTTAVKRGEPLPPPPPPTINPDYVQCPHCSRRFNEHAAERHISFCKEQKSRIGKSPGCTAASRMAARTQVL</sequence>
<dbReference type="KEGG" id="nve:5518394"/>
<dbReference type="InParanoid" id="A7RQF9"/>
<evidence type="ECO:0000259" key="6">
    <source>
        <dbReference type="PROSITE" id="PS52027"/>
    </source>
</evidence>
<reference evidence="7 8" key="1">
    <citation type="journal article" date="2007" name="Science">
        <title>Sea anemone genome reveals ancestral eumetazoan gene repertoire and genomic organization.</title>
        <authorList>
            <person name="Putnam N.H."/>
            <person name="Srivastava M."/>
            <person name="Hellsten U."/>
            <person name="Dirks B."/>
            <person name="Chapman J."/>
            <person name="Salamov A."/>
            <person name="Terry A."/>
            <person name="Shapiro H."/>
            <person name="Lindquist E."/>
            <person name="Kapitonov V.V."/>
            <person name="Jurka J."/>
            <person name="Genikhovich G."/>
            <person name="Grigoriev I.V."/>
            <person name="Lucas S.M."/>
            <person name="Steele R.E."/>
            <person name="Finnerty J.R."/>
            <person name="Technau U."/>
            <person name="Martindale M.Q."/>
            <person name="Rokhsar D.S."/>
        </authorList>
    </citation>
    <scope>NUCLEOTIDE SEQUENCE [LARGE SCALE GENOMIC DNA]</scope>
    <source>
        <strain evidence="8">CH2 X CH6</strain>
    </source>
</reference>
<feature type="domain" description="C2HC/C3H-type" evidence="6">
    <location>
        <begin position="1"/>
        <end position="29"/>
    </location>
</feature>
<name>A7RQF9_NEMVE</name>
<evidence type="ECO:0000256" key="1">
    <source>
        <dbReference type="ARBA" id="ARBA00022723"/>
    </source>
</evidence>
<keyword evidence="4" id="KW-0862">Zinc</keyword>
<dbReference type="Pfam" id="PF13913">
    <property type="entry name" value="zf-C2HC_2"/>
    <property type="match status" value="2"/>
</dbReference>
<evidence type="ECO:0000313" key="8">
    <source>
        <dbReference type="Proteomes" id="UP000001593"/>
    </source>
</evidence>
<evidence type="ECO:0000256" key="5">
    <source>
        <dbReference type="PROSITE-ProRule" id="PRU01371"/>
    </source>
</evidence>
<dbReference type="Proteomes" id="UP000001593">
    <property type="component" value="Unassembled WGS sequence"/>
</dbReference>
<dbReference type="InterPro" id="IPR049899">
    <property type="entry name" value="Znf_C2HC_C3H"/>
</dbReference>
<evidence type="ECO:0000313" key="7">
    <source>
        <dbReference type="EMBL" id="EDO46282.1"/>
    </source>
</evidence>
<feature type="non-terminal residue" evidence="7">
    <location>
        <position position="1"/>
    </location>
</feature>
<dbReference type="HOGENOM" id="CLU_098467_1_1_1"/>
<feature type="non-terminal residue" evidence="7">
    <location>
        <position position="153"/>
    </location>
</feature>
<keyword evidence="3 5" id="KW-0863">Zinc-finger</keyword>
<protein>
    <recommendedName>
        <fullName evidence="6">C2HC/C3H-type domain-containing protein</fullName>
    </recommendedName>
</protein>
<organism evidence="7 8">
    <name type="scientific">Nematostella vectensis</name>
    <name type="common">Starlet sea anemone</name>
    <dbReference type="NCBI Taxonomy" id="45351"/>
    <lineage>
        <taxon>Eukaryota</taxon>
        <taxon>Metazoa</taxon>
        <taxon>Cnidaria</taxon>
        <taxon>Anthozoa</taxon>
        <taxon>Hexacorallia</taxon>
        <taxon>Actiniaria</taxon>
        <taxon>Edwardsiidae</taxon>
        <taxon>Nematostella</taxon>
    </lineage>
</organism>
<keyword evidence="1" id="KW-0479">Metal-binding</keyword>
<evidence type="ECO:0000256" key="3">
    <source>
        <dbReference type="ARBA" id="ARBA00022771"/>
    </source>
</evidence>
<keyword evidence="8" id="KW-1185">Reference proteome</keyword>
<dbReference type="PANTHER" id="PTHR13555:SF36">
    <property type="entry name" value="ZINC FINGER C2HC DOMAIN-CONTAINING PROTEIN 1B"/>
    <property type="match status" value="1"/>
</dbReference>
<feature type="domain" description="C2HC/C3H-type" evidence="6">
    <location>
        <begin position="104"/>
        <end position="133"/>
    </location>
</feature>
<dbReference type="PROSITE" id="PS52027">
    <property type="entry name" value="ZF_C2HC_C3H"/>
    <property type="match status" value="2"/>
</dbReference>
<evidence type="ECO:0000256" key="4">
    <source>
        <dbReference type="ARBA" id="ARBA00022833"/>
    </source>
</evidence>
<dbReference type="InterPro" id="IPR026319">
    <property type="entry name" value="ZC2HC1A/B-like"/>
</dbReference>
<dbReference type="PhylomeDB" id="A7RQF9"/>
<proteinExistence type="predicted"/>
<dbReference type="PANTHER" id="PTHR13555">
    <property type="entry name" value="C2H2 ZINC FINGER CGI-62-RELATED"/>
    <property type="match status" value="1"/>
</dbReference>
<dbReference type="OrthoDB" id="10066537at2759"/>
<keyword evidence="2" id="KW-0677">Repeat</keyword>